<feature type="compositionally biased region" description="Polar residues" evidence="3">
    <location>
        <begin position="326"/>
        <end position="336"/>
    </location>
</feature>
<evidence type="ECO:0000313" key="5">
    <source>
        <dbReference type="Ensembl" id="ENSRBIP00000014681.1"/>
    </source>
</evidence>
<feature type="region of interest" description="Disordered" evidence="3">
    <location>
        <begin position="663"/>
        <end position="726"/>
    </location>
</feature>
<reference evidence="5" key="3">
    <citation type="submission" date="2025-09" db="UniProtKB">
        <authorList>
            <consortium name="Ensembl"/>
        </authorList>
    </citation>
    <scope>IDENTIFICATION</scope>
</reference>
<dbReference type="InterPro" id="IPR050384">
    <property type="entry name" value="Endophilin_SH3RF"/>
</dbReference>
<name>A0A2K6KTS1_RHIBE</name>
<dbReference type="GO" id="GO:0016477">
    <property type="term" value="P:cell migration"/>
    <property type="evidence" value="ECO:0007669"/>
    <property type="project" value="TreeGrafter"/>
</dbReference>
<dbReference type="InterPro" id="IPR036028">
    <property type="entry name" value="SH3-like_dom_sf"/>
</dbReference>
<feature type="region of interest" description="Disordered" evidence="3">
    <location>
        <begin position="791"/>
        <end position="811"/>
    </location>
</feature>
<feature type="compositionally biased region" description="Basic and acidic residues" evidence="3">
    <location>
        <begin position="293"/>
        <end position="302"/>
    </location>
</feature>
<feature type="domain" description="SH3" evidence="4">
    <location>
        <begin position="83"/>
        <end position="142"/>
    </location>
</feature>
<dbReference type="InterPro" id="IPR035468">
    <property type="entry name" value="SH3D21_SH3"/>
</dbReference>
<dbReference type="PROSITE" id="PS50002">
    <property type="entry name" value="SH3"/>
    <property type="match status" value="3"/>
</dbReference>
<feature type="region of interest" description="Disordered" evidence="3">
    <location>
        <begin position="147"/>
        <end position="166"/>
    </location>
</feature>
<evidence type="ECO:0000256" key="2">
    <source>
        <dbReference type="PROSITE-ProRule" id="PRU00192"/>
    </source>
</evidence>
<dbReference type="CDD" id="cd11874">
    <property type="entry name" value="SH3_CD2AP-like_2"/>
    <property type="match status" value="1"/>
</dbReference>
<dbReference type="GO" id="GO:0007015">
    <property type="term" value="P:actin filament organization"/>
    <property type="evidence" value="ECO:0007669"/>
    <property type="project" value="TreeGrafter"/>
</dbReference>
<organism evidence="5 6">
    <name type="scientific">Rhinopithecus bieti</name>
    <name type="common">Black snub-nosed monkey</name>
    <name type="synonym">Pygathrix bieti</name>
    <dbReference type="NCBI Taxonomy" id="61621"/>
    <lineage>
        <taxon>Eukaryota</taxon>
        <taxon>Metazoa</taxon>
        <taxon>Chordata</taxon>
        <taxon>Craniata</taxon>
        <taxon>Vertebrata</taxon>
        <taxon>Euteleostomi</taxon>
        <taxon>Mammalia</taxon>
        <taxon>Eutheria</taxon>
        <taxon>Euarchontoglires</taxon>
        <taxon>Primates</taxon>
        <taxon>Haplorrhini</taxon>
        <taxon>Catarrhini</taxon>
        <taxon>Cercopithecidae</taxon>
        <taxon>Colobinae</taxon>
        <taxon>Rhinopithecus</taxon>
    </lineage>
</organism>
<feature type="compositionally biased region" description="Basic and acidic residues" evidence="3">
    <location>
        <begin position="606"/>
        <end position="618"/>
    </location>
</feature>
<proteinExistence type="predicted"/>
<sequence>MEVLVLAGYRAQKEDELSLAPGDVVRQVRWVPARGWLRGELGGRYGLFPERLVQEIPETLRGSREARRPRCERRRGHPAKYPRPQRWCKVNFNYSPEQADELKLQAGEIVEMIKEIEDGWWLGKKNGQLGAFPSNFVELLDTGPPSFGNPDMASVSPGPQRPPKLSSLAYDSPPDYLQTVSHPEAYRVLFDYQPEAPDELMLRRGDVVKVLSKTTEDKGWWEGECQGRRGVFPDNFVLPPPPIKKLVPRKVVSRQSAPIKEPKKLMPKTSLPTVKKLVTAATGPSKAKTSRTPSRDSQKLTSRDSGPNGGFQSGGSCHPGRKRSKTQTPQQRSVSSQEEEHSSLAKAPSVKRTPMLDKTTTPERPPAPENAPGSKKIPVPGKVPSPEKTLTLGDKASIPGSSTSGKIPAPDIVPTPERMVTPEDKASIPENSIPEEALTVDKPSTPERVFSVEEANAPEVPPMDKVPDPKMAPLGDEAPTLEKVLTPELSEEEVSTRDDTQFHHFSSEEALQKVKSFVAKEAPSSQEKAHTPEAPLLQPPSSERCLGEMKCPLVRGDSSPHQAELKSGPASRPALEKPHPQAEATTLLEEAPSKEERTPEEEASTNEERPLREEVLPKEGVASKEEVLLKEGGVASKRRRLLSKRELASKEWCFPKGVGLPKRRCSPKRGVASKEEVLPKEGVASKEEATPKEEVASKEEVPPIETAFAQKTHPIKPSPDSQETLTLPSLLPQNCTENKNEGVDVTSLRGEVESLRRALELMGVQLERKLTDIWEELKSEKEQRRRLEVQVMQGTQKSQTPGIIHAQTQTY</sequence>
<dbReference type="Pfam" id="PF14604">
    <property type="entry name" value="SH3_9"/>
    <property type="match status" value="2"/>
</dbReference>
<dbReference type="AlphaFoldDB" id="A0A2K6KTS1"/>
<dbReference type="Ensembl" id="ENSRBIT00000038518.1">
    <property type="protein sequence ID" value="ENSRBIP00000014681.1"/>
    <property type="gene ID" value="ENSRBIG00000031442.1"/>
</dbReference>
<dbReference type="SMART" id="SM00326">
    <property type="entry name" value="SH3"/>
    <property type="match status" value="3"/>
</dbReference>
<evidence type="ECO:0000256" key="1">
    <source>
        <dbReference type="ARBA" id="ARBA00022443"/>
    </source>
</evidence>
<gene>
    <name evidence="5" type="primary">SH3D21</name>
</gene>
<dbReference type="PANTHER" id="PTHR14167">
    <property type="entry name" value="SH3 DOMAIN-CONTAINING"/>
    <property type="match status" value="1"/>
</dbReference>
<dbReference type="PRINTS" id="PR00452">
    <property type="entry name" value="SH3DOMAIN"/>
</dbReference>
<dbReference type="PRINTS" id="PR00499">
    <property type="entry name" value="P67PHOX"/>
</dbReference>
<evidence type="ECO:0000313" key="6">
    <source>
        <dbReference type="Proteomes" id="UP000233180"/>
    </source>
</evidence>
<accession>A0A2K6KTS1</accession>
<feature type="compositionally biased region" description="Polar residues" evidence="3">
    <location>
        <begin position="792"/>
        <end position="811"/>
    </location>
</feature>
<keyword evidence="6" id="KW-1185">Reference proteome</keyword>
<dbReference type="SUPFAM" id="SSF50044">
    <property type="entry name" value="SH3-domain"/>
    <property type="match status" value="3"/>
</dbReference>
<feature type="compositionally biased region" description="Basic and acidic residues" evidence="3">
    <location>
        <begin position="672"/>
        <end position="701"/>
    </location>
</feature>
<dbReference type="STRING" id="61621.ENSRBIP00000014681"/>
<reference evidence="5 6" key="1">
    <citation type="submission" date="2016-06" db="EMBL/GenBank/DDBJ databases">
        <title>Genome of Rhinopithecus bieti.</title>
        <authorList>
            <person name="Wu"/>
            <person name="C.-I. and Zhang"/>
            <person name="Y."/>
        </authorList>
    </citation>
    <scope>NUCLEOTIDE SEQUENCE</scope>
</reference>
<dbReference type="Pfam" id="PF07653">
    <property type="entry name" value="SH3_2"/>
    <property type="match status" value="1"/>
</dbReference>
<feature type="domain" description="SH3" evidence="4">
    <location>
        <begin position="1"/>
        <end position="58"/>
    </location>
</feature>
<protein>
    <submittedName>
        <fullName evidence="5">SH3 domain containing 21</fullName>
    </submittedName>
</protein>
<feature type="region of interest" description="Disordered" evidence="3">
    <location>
        <begin position="248"/>
        <end position="618"/>
    </location>
</feature>
<evidence type="ECO:0000259" key="4">
    <source>
        <dbReference type="PROSITE" id="PS50002"/>
    </source>
</evidence>
<dbReference type="CDD" id="cd12142">
    <property type="entry name" value="SH3_D21-like"/>
    <property type="match status" value="1"/>
</dbReference>
<feature type="domain" description="SH3" evidence="4">
    <location>
        <begin position="181"/>
        <end position="242"/>
    </location>
</feature>
<dbReference type="Proteomes" id="UP000233180">
    <property type="component" value="Unassembled WGS sequence"/>
</dbReference>
<reference evidence="5" key="2">
    <citation type="submission" date="2025-08" db="UniProtKB">
        <authorList>
            <consortium name="Ensembl"/>
        </authorList>
    </citation>
    <scope>IDENTIFICATION</scope>
</reference>
<keyword evidence="1 2" id="KW-0728">SH3 domain</keyword>
<dbReference type="PANTHER" id="PTHR14167:SF28">
    <property type="entry name" value="SH3 DOMAIN-CONTAINING PROTEIN 21"/>
    <property type="match status" value="1"/>
</dbReference>
<dbReference type="Gene3D" id="2.30.30.40">
    <property type="entry name" value="SH3 Domains"/>
    <property type="match status" value="3"/>
</dbReference>
<evidence type="ECO:0000256" key="3">
    <source>
        <dbReference type="SAM" id="MobiDB-lite"/>
    </source>
</evidence>
<feature type="compositionally biased region" description="Basic and acidic residues" evidence="3">
    <location>
        <begin position="494"/>
        <end position="512"/>
    </location>
</feature>
<dbReference type="InterPro" id="IPR001452">
    <property type="entry name" value="SH3_domain"/>
</dbReference>
<dbReference type="GeneTree" id="ENSGT00940000160627"/>